<dbReference type="InterPro" id="IPR036388">
    <property type="entry name" value="WH-like_DNA-bd_sf"/>
</dbReference>
<evidence type="ECO:0000313" key="1">
    <source>
        <dbReference type="EMBL" id="WNY24741.1"/>
    </source>
</evidence>
<dbReference type="GeneID" id="89229388"/>
<dbReference type="SUPFAM" id="SSF46785">
    <property type="entry name" value="Winged helix' DNA-binding domain"/>
    <property type="match status" value="1"/>
</dbReference>
<protein>
    <submittedName>
        <fullName evidence="1">Uncharacterized protein</fullName>
    </submittedName>
</protein>
<dbReference type="Proteomes" id="UP001303587">
    <property type="component" value="Chromosome"/>
</dbReference>
<accession>A0AA96ZUV5</accession>
<reference evidence="1 2" key="1">
    <citation type="submission" date="2023-07" db="EMBL/GenBank/DDBJ databases">
        <title>Closed genoem sequence of Methanosarcinaceae archaeon Ac7.</title>
        <authorList>
            <person name="Poehlein A."/>
            <person name="Protasov E."/>
            <person name="Platt K."/>
            <person name="Reeh H."/>
            <person name="Daniel R."/>
            <person name="Brune A."/>
        </authorList>
    </citation>
    <scope>NUCLEOTIDE SEQUENCE [LARGE SCALE GENOMIC DNA]</scope>
    <source>
        <strain evidence="1 2">Ac7</strain>
    </source>
</reference>
<organism evidence="1 2">
    <name type="scientific">Methanolapillus millepedarum</name>
    <dbReference type="NCBI Taxonomy" id="3028296"/>
    <lineage>
        <taxon>Archaea</taxon>
        <taxon>Methanobacteriati</taxon>
        <taxon>Methanobacteriota</taxon>
        <taxon>Stenosarchaea group</taxon>
        <taxon>Methanomicrobia</taxon>
        <taxon>Methanosarcinales</taxon>
        <taxon>Methanosarcinaceae</taxon>
        <taxon>Methanolapillus</taxon>
    </lineage>
</organism>
<dbReference type="InterPro" id="IPR036390">
    <property type="entry name" value="WH_DNA-bd_sf"/>
</dbReference>
<proteinExistence type="predicted"/>
<dbReference type="RefSeq" id="WP_338102813.1">
    <property type="nucleotide sequence ID" value="NZ_CP131060.1"/>
</dbReference>
<name>A0AA96ZUV5_9EURY</name>
<dbReference type="EMBL" id="CP131060">
    <property type="protein sequence ID" value="WNY24741.1"/>
    <property type="molecule type" value="Genomic_DNA"/>
</dbReference>
<keyword evidence="2" id="KW-1185">Reference proteome</keyword>
<evidence type="ECO:0000313" key="2">
    <source>
        <dbReference type="Proteomes" id="UP001303587"/>
    </source>
</evidence>
<sequence length="220" mass="25666">MISDIEKFLFQEKTCLSLLFIYDKEVTYISEVAENIDSTFAHTNKIIKRLEEIGFISSVFEGRTRFLQLTPKGWHYSKNLTEAYRVVFSDENFAFPEGYIPTRKPDPEPEILTVSGEKPNNVFVAGGTERKKEKKVYVGPLTLEDRIEIFNDKIREIYEEQTESEADSKTLLRKLGPYDRELKMIGKEIESLENPDPKLVKSYRVAVMKYSFYLGKEYEI</sequence>
<gene>
    <name evidence="1" type="ORF">MsAc7_02650</name>
</gene>
<dbReference type="Gene3D" id="1.10.10.10">
    <property type="entry name" value="Winged helix-like DNA-binding domain superfamily/Winged helix DNA-binding domain"/>
    <property type="match status" value="1"/>
</dbReference>
<dbReference type="AlphaFoldDB" id="A0AA96ZUV5"/>